<dbReference type="FunFam" id="1.25.40.10:FF:000090">
    <property type="entry name" value="Pentatricopeptide repeat-containing protein, chloroplastic"/>
    <property type="match status" value="1"/>
</dbReference>
<dbReference type="InterPro" id="IPR002885">
    <property type="entry name" value="PPR_rpt"/>
</dbReference>
<dbReference type="SUPFAM" id="SSF48452">
    <property type="entry name" value="TPR-like"/>
    <property type="match status" value="1"/>
</dbReference>
<evidence type="ECO:0000256" key="2">
    <source>
        <dbReference type="ARBA" id="ARBA00022741"/>
    </source>
</evidence>
<dbReference type="GO" id="GO:0009451">
    <property type="term" value="P:RNA modification"/>
    <property type="evidence" value="ECO:0007669"/>
    <property type="project" value="InterPro"/>
</dbReference>
<feature type="repeat" description="PPR" evidence="4">
    <location>
        <begin position="190"/>
        <end position="224"/>
    </location>
</feature>
<reference evidence="6" key="1">
    <citation type="submission" date="2023-02" db="EMBL/GenBank/DDBJ databases">
        <title>Genome of toxic invasive species Heracleum sosnowskyi carries increased number of genes despite the absence of recent whole-genome duplications.</title>
        <authorList>
            <person name="Schelkunov M."/>
            <person name="Shtratnikova V."/>
            <person name="Makarenko M."/>
            <person name="Klepikova A."/>
            <person name="Omelchenko D."/>
            <person name="Novikova G."/>
            <person name="Obukhova E."/>
            <person name="Bogdanov V."/>
            <person name="Penin A."/>
            <person name="Logacheva M."/>
        </authorList>
    </citation>
    <scope>NUCLEOTIDE SEQUENCE</scope>
    <source>
        <strain evidence="6">Hsosn_3</strain>
        <tissue evidence="6">Leaf</tissue>
    </source>
</reference>
<reference evidence="6" key="2">
    <citation type="submission" date="2023-05" db="EMBL/GenBank/DDBJ databases">
        <authorList>
            <person name="Schelkunov M.I."/>
        </authorList>
    </citation>
    <scope>NUCLEOTIDE SEQUENCE</scope>
    <source>
        <strain evidence="6">Hsosn_3</strain>
        <tissue evidence="6">Leaf</tissue>
    </source>
</reference>
<keyword evidence="7" id="KW-1185">Reference proteome</keyword>
<name>A0AAD8IX79_9APIA</name>
<protein>
    <submittedName>
        <fullName evidence="6">Pentatricopeptide repeat-containing protein</fullName>
    </submittedName>
</protein>
<dbReference type="Pfam" id="PF13041">
    <property type="entry name" value="PPR_2"/>
    <property type="match status" value="3"/>
</dbReference>
<feature type="domain" description="GTP-eEF1A C-terminal" evidence="5">
    <location>
        <begin position="681"/>
        <end position="739"/>
    </location>
</feature>
<keyword evidence="3" id="KW-0342">GTP-binding</keyword>
<evidence type="ECO:0000313" key="6">
    <source>
        <dbReference type="EMBL" id="KAK1392608.1"/>
    </source>
</evidence>
<dbReference type="GO" id="GO:0003723">
    <property type="term" value="F:RNA binding"/>
    <property type="evidence" value="ECO:0007669"/>
    <property type="project" value="InterPro"/>
</dbReference>
<dbReference type="Pfam" id="PF20431">
    <property type="entry name" value="E_motif"/>
    <property type="match status" value="1"/>
</dbReference>
<dbReference type="PROSITE" id="PS51375">
    <property type="entry name" value="PPR"/>
    <property type="match status" value="6"/>
</dbReference>
<dbReference type="Gene3D" id="2.40.30.10">
    <property type="entry name" value="Translation factors"/>
    <property type="match status" value="1"/>
</dbReference>
<proteinExistence type="predicted"/>
<dbReference type="Proteomes" id="UP001237642">
    <property type="component" value="Unassembled WGS sequence"/>
</dbReference>
<dbReference type="Gene3D" id="1.25.40.10">
    <property type="entry name" value="Tetratricopeptide repeat domain"/>
    <property type="match status" value="4"/>
</dbReference>
<dbReference type="Pfam" id="PF01535">
    <property type="entry name" value="PPR"/>
    <property type="match status" value="6"/>
</dbReference>
<dbReference type="Pfam" id="PF22594">
    <property type="entry name" value="GTP-eEF1A_C"/>
    <property type="match status" value="1"/>
</dbReference>
<gene>
    <name evidence="6" type="ORF">POM88_011664</name>
</gene>
<accession>A0AAD8IX79</accession>
<keyword evidence="1" id="KW-0677">Repeat</keyword>
<evidence type="ECO:0000256" key="3">
    <source>
        <dbReference type="ARBA" id="ARBA00023134"/>
    </source>
</evidence>
<dbReference type="FunFam" id="1.25.40.10:FF:000393">
    <property type="entry name" value="Pentatricopeptide repeat-containing protein At1g20230"/>
    <property type="match status" value="2"/>
</dbReference>
<feature type="repeat" description="PPR" evidence="4">
    <location>
        <begin position="466"/>
        <end position="500"/>
    </location>
</feature>
<dbReference type="NCBIfam" id="TIGR00756">
    <property type="entry name" value="PPR"/>
    <property type="match status" value="8"/>
</dbReference>
<keyword evidence="2" id="KW-0547">Nucleotide-binding</keyword>
<feature type="repeat" description="PPR" evidence="4">
    <location>
        <begin position="365"/>
        <end position="399"/>
    </location>
</feature>
<sequence>MLSAAPKRPLIHTLPNNNLVDYLSNLLEDCITIHHVKQLHSKTFLLLKQVQPSSSAFLAAGLVSAYSKFGCINDARKVFDTMPLDCISNVLLWNSILRAHNKNEEFQRTLRLYHRMRGFRVFPDGFTFPLVIRACAALAVDNICRNVHCHVVHLGFQNHLHVCNELLNMYGKLGRMDFATKVFDRMLVRTHISWNTMVSGFSLSYDCDSASKIFRRMKLEGFEPNPVTWTSLLSSHARCRRFEQALKLYGEMTRGGIDCTAEALALIISVCANSNALCTGEVMHGYTITAGFENYSFVKNSLLCMYGKNGAVREAEYLFSEIQPKNIVTWNTLISCYAESGLCDEAFAIFSQLKKLDIDPVVKPNVISWSTVIGGFASNGRCEESLQLFRQMQHSGILSNSVSFCSILSACAELSALILGREIHGHVIRGSLDSNVLVGNGLVNMYTKCGSVREGNLVFEKIIGKDTYSWNTMIAGYGMHGLGEKALQTFNRMIESGFEPDGVTFVACLSSCSHAGLVSKGREIFDQMEEEFKFEPQLEHYSCMVDLLGRAGFLKEAYNMVKTMPMEPNICVLGALLNSCSMYKNTDMAQDTASLMYSHSSAMTGSYMLLSNIYAASGKWEDSAKVRISARTKGLKKIAGLSWIEVKKKVSMKRHLNIIFDSRDTGEIGVVRSLEPFSNHLELKVLVLDVTTPILSGSQLEFHVHHAKEVARVVKILSLLDSKTGKVTKKAPRCLLSKSGGYSRCK</sequence>
<evidence type="ECO:0000256" key="4">
    <source>
        <dbReference type="PROSITE-ProRule" id="PRU00708"/>
    </source>
</evidence>
<feature type="repeat" description="PPR" evidence="4">
    <location>
        <begin position="326"/>
        <end position="360"/>
    </location>
</feature>
<dbReference type="AlphaFoldDB" id="A0AAD8IX79"/>
<dbReference type="InterPro" id="IPR009001">
    <property type="entry name" value="Transl_elong_EF1A/Init_IF2_C"/>
</dbReference>
<dbReference type="EMBL" id="JAUIZM010000003">
    <property type="protein sequence ID" value="KAK1392608.1"/>
    <property type="molecule type" value="Genomic_DNA"/>
</dbReference>
<evidence type="ECO:0000259" key="5">
    <source>
        <dbReference type="Pfam" id="PF22594"/>
    </source>
</evidence>
<comment type="caution">
    <text evidence="6">The sequence shown here is derived from an EMBL/GenBank/DDBJ whole genome shotgun (WGS) entry which is preliminary data.</text>
</comment>
<dbReference type="PANTHER" id="PTHR47926:SF389">
    <property type="entry name" value="PENTATRICOPEPTIDE PROTEIN-RELATED"/>
    <property type="match status" value="1"/>
</dbReference>
<dbReference type="GO" id="GO:0005525">
    <property type="term" value="F:GTP binding"/>
    <property type="evidence" value="ECO:0007669"/>
    <property type="project" value="UniProtKB-KW"/>
</dbReference>
<evidence type="ECO:0000313" key="7">
    <source>
        <dbReference type="Proteomes" id="UP001237642"/>
    </source>
</evidence>
<dbReference type="InterPro" id="IPR046848">
    <property type="entry name" value="E_motif"/>
</dbReference>
<organism evidence="6 7">
    <name type="scientific">Heracleum sosnowskyi</name>
    <dbReference type="NCBI Taxonomy" id="360622"/>
    <lineage>
        <taxon>Eukaryota</taxon>
        <taxon>Viridiplantae</taxon>
        <taxon>Streptophyta</taxon>
        <taxon>Embryophyta</taxon>
        <taxon>Tracheophyta</taxon>
        <taxon>Spermatophyta</taxon>
        <taxon>Magnoliopsida</taxon>
        <taxon>eudicotyledons</taxon>
        <taxon>Gunneridae</taxon>
        <taxon>Pentapetalae</taxon>
        <taxon>asterids</taxon>
        <taxon>campanulids</taxon>
        <taxon>Apiales</taxon>
        <taxon>Apiaceae</taxon>
        <taxon>Apioideae</taxon>
        <taxon>apioid superclade</taxon>
        <taxon>Tordylieae</taxon>
        <taxon>Tordyliinae</taxon>
        <taxon>Heracleum</taxon>
    </lineage>
</organism>
<feature type="repeat" description="PPR" evidence="4">
    <location>
        <begin position="225"/>
        <end position="259"/>
    </location>
</feature>
<dbReference type="InterPro" id="IPR011990">
    <property type="entry name" value="TPR-like_helical_dom_sf"/>
</dbReference>
<dbReference type="InterPro" id="IPR046960">
    <property type="entry name" value="PPR_At4g14850-like_plant"/>
</dbReference>
<dbReference type="PANTHER" id="PTHR47926">
    <property type="entry name" value="PENTATRICOPEPTIDE REPEAT-CONTAINING PROTEIN"/>
    <property type="match status" value="1"/>
</dbReference>
<dbReference type="SUPFAM" id="SSF50465">
    <property type="entry name" value="EF-Tu/eEF-1alpha/eIF2-gamma C-terminal domain"/>
    <property type="match status" value="1"/>
</dbReference>
<dbReference type="InterPro" id="IPR054696">
    <property type="entry name" value="GTP-eEF1A_C"/>
</dbReference>
<feature type="repeat" description="PPR" evidence="4">
    <location>
        <begin position="89"/>
        <end position="123"/>
    </location>
</feature>
<evidence type="ECO:0000256" key="1">
    <source>
        <dbReference type="ARBA" id="ARBA00022737"/>
    </source>
</evidence>